<gene>
    <name evidence="1" type="ORF">M6B38_377020</name>
</gene>
<keyword evidence="2" id="KW-1185">Reference proteome</keyword>
<name>A0AAX6GC65_IRIPA</name>
<dbReference type="Proteomes" id="UP001140949">
    <property type="component" value="Unassembled WGS sequence"/>
</dbReference>
<protein>
    <submittedName>
        <fullName evidence="1">Uncharacterized protein</fullName>
    </submittedName>
</protein>
<proteinExistence type="predicted"/>
<accession>A0AAX6GC65</accession>
<comment type="caution">
    <text evidence="1">The sequence shown here is derived from an EMBL/GenBank/DDBJ whole genome shotgun (WGS) entry which is preliminary data.</text>
</comment>
<evidence type="ECO:0000313" key="2">
    <source>
        <dbReference type="Proteomes" id="UP001140949"/>
    </source>
</evidence>
<organism evidence="1 2">
    <name type="scientific">Iris pallida</name>
    <name type="common">Sweet iris</name>
    <dbReference type="NCBI Taxonomy" id="29817"/>
    <lineage>
        <taxon>Eukaryota</taxon>
        <taxon>Viridiplantae</taxon>
        <taxon>Streptophyta</taxon>
        <taxon>Embryophyta</taxon>
        <taxon>Tracheophyta</taxon>
        <taxon>Spermatophyta</taxon>
        <taxon>Magnoliopsida</taxon>
        <taxon>Liliopsida</taxon>
        <taxon>Asparagales</taxon>
        <taxon>Iridaceae</taxon>
        <taxon>Iridoideae</taxon>
        <taxon>Irideae</taxon>
        <taxon>Iris</taxon>
    </lineage>
</organism>
<sequence>MPRKGKRRMPLQDVIDAVVNNGATDSVAIEKLEKYARLDSEVQEHMRRVSNPRC</sequence>
<evidence type="ECO:0000313" key="1">
    <source>
        <dbReference type="EMBL" id="KAJ6825838.1"/>
    </source>
</evidence>
<dbReference type="AlphaFoldDB" id="A0AAX6GC65"/>
<dbReference type="EMBL" id="JANAVB010021595">
    <property type="protein sequence ID" value="KAJ6825838.1"/>
    <property type="molecule type" value="Genomic_DNA"/>
</dbReference>
<reference evidence="1" key="2">
    <citation type="submission" date="2023-04" db="EMBL/GenBank/DDBJ databases">
        <authorList>
            <person name="Bruccoleri R.E."/>
            <person name="Oakeley E.J."/>
            <person name="Faust A.-M."/>
            <person name="Dessus-Babus S."/>
            <person name="Altorfer M."/>
            <person name="Burckhardt D."/>
            <person name="Oertli M."/>
            <person name="Naumann U."/>
            <person name="Petersen F."/>
            <person name="Wong J."/>
        </authorList>
    </citation>
    <scope>NUCLEOTIDE SEQUENCE</scope>
    <source>
        <strain evidence="1">GSM-AAB239-AS_SAM_17_03QT</strain>
        <tissue evidence="1">Leaf</tissue>
    </source>
</reference>
<reference evidence="1" key="1">
    <citation type="journal article" date="2023" name="GigaByte">
        <title>Genome assembly of the bearded iris, Iris pallida Lam.</title>
        <authorList>
            <person name="Bruccoleri R.E."/>
            <person name="Oakeley E.J."/>
            <person name="Faust A.M.E."/>
            <person name="Altorfer M."/>
            <person name="Dessus-Babus S."/>
            <person name="Burckhardt D."/>
            <person name="Oertli M."/>
            <person name="Naumann U."/>
            <person name="Petersen F."/>
            <person name="Wong J."/>
        </authorList>
    </citation>
    <scope>NUCLEOTIDE SEQUENCE</scope>
    <source>
        <strain evidence="1">GSM-AAB239-AS_SAM_17_03QT</strain>
    </source>
</reference>